<name>A0A7W6MLU6_9HYPH</name>
<evidence type="ECO:0000313" key="2">
    <source>
        <dbReference type="Proteomes" id="UP000542776"/>
    </source>
</evidence>
<evidence type="ECO:0000313" key="1">
    <source>
        <dbReference type="EMBL" id="MBB4000124.1"/>
    </source>
</evidence>
<protein>
    <submittedName>
        <fullName evidence="1">Uncharacterized protein</fullName>
    </submittedName>
</protein>
<keyword evidence="2" id="KW-1185">Reference proteome</keyword>
<dbReference type="Proteomes" id="UP000542776">
    <property type="component" value="Unassembled WGS sequence"/>
</dbReference>
<reference evidence="1 2" key="1">
    <citation type="submission" date="2020-08" db="EMBL/GenBank/DDBJ databases">
        <title>Genomic Encyclopedia of Type Strains, Phase IV (KMG-IV): sequencing the most valuable type-strain genomes for metagenomic binning, comparative biology and taxonomic classification.</title>
        <authorList>
            <person name="Goeker M."/>
        </authorList>
    </citation>
    <scope>NUCLEOTIDE SEQUENCE [LARGE SCALE GENOMIC DNA]</scope>
    <source>
        <strain evidence="1 2">DSM 102238</strain>
    </source>
</reference>
<comment type="caution">
    <text evidence="1">The sequence shown here is derived from an EMBL/GenBank/DDBJ whole genome shotgun (WGS) entry which is preliminary data.</text>
</comment>
<proteinExistence type="predicted"/>
<dbReference type="EMBL" id="JACIEK010000015">
    <property type="protein sequence ID" value="MBB4000124.1"/>
    <property type="molecule type" value="Genomic_DNA"/>
</dbReference>
<organism evidence="1 2">
    <name type="scientific">Aureimonas pseudogalii</name>
    <dbReference type="NCBI Taxonomy" id="1744844"/>
    <lineage>
        <taxon>Bacteria</taxon>
        <taxon>Pseudomonadati</taxon>
        <taxon>Pseudomonadota</taxon>
        <taxon>Alphaproteobacteria</taxon>
        <taxon>Hyphomicrobiales</taxon>
        <taxon>Aurantimonadaceae</taxon>
        <taxon>Aureimonas</taxon>
    </lineage>
</organism>
<gene>
    <name evidence="1" type="ORF">GGR04_004000</name>
</gene>
<accession>A0A7W6MLU6</accession>
<sequence>MAGVTVLDLKTPQDLHMFFANEELAAAFARGFPAFDMLEDALRGIATLGQILKLPFSFKLNALILSDRLTNLDT</sequence>
<dbReference type="AlphaFoldDB" id="A0A7W6MLU6"/>